<dbReference type="SUPFAM" id="SSF56059">
    <property type="entry name" value="Glutathione synthetase ATP-binding domain-like"/>
    <property type="match status" value="1"/>
</dbReference>
<accession>C5FJI1</accession>
<protein>
    <recommendedName>
        <fullName evidence="3">Taurine catabolism dioxygenase TauD</fullName>
    </recommendedName>
</protein>
<dbReference type="AlphaFoldDB" id="C5FJI1"/>
<evidence type="ECO:0000313" key="1">
    <source>
        <dbReference type="EMBL" id="EEQ30842.1"/>
    </source>
</evidence>
<dbReference type="RefSeq" id="XP_002848155.1">
    <property type="nucleotide sequence ID" value="XM_002848109.1"/>
</dbReference>
<dbReference type="OrthoDB" id="2117718at2759"/>
<dbReference type="HOGENOM" id="CLU_022205_1_0_1"/>
<dbReference type="eggNOG" id="ENOG502SM9H">
    <property type="taxonomic scope" value="Eukaryota"/>
</dbReference>
<proteinExistence type="predicted"/>
<dbReference type="STRING" id="554155.C5FJI1"/>
<keyword evidence="2" id="KW-1185">Reference proteome</keyword>
<organism evidence="1 2">
    <name type="scientific">Arthroderma otae (strain ATCC MYA-4605 / CBS 113480)</name>
    <name type="common">Microsporum canis</name>
    <dbReference type="NCBI Taxonomy" id="554155"/>
    <lineage>
        <taxon>Eukaryota</taxon>
        <taxon>Fungi</taxon>
        <taxon>Dikarya</taxon>
        <taxon>Ascomycota</taxon>
        <taxon>Pezizomycotina</taxon>
        <taxon>Eurotiomycetes</taxon>
        <taxon>Eurotiomycetidae</taxon>
        <taxon>Onygenales</taxon>
        <taxon>Arthrodermataceae</taxon>
        <taxon>Microsporum</taxon>
    </lineage>
</organism>
<gene>
    <name evidence="1" type="ORF">MCYG_03661</name>
</gene>
<dbReference type="Proteomes" id="UP000002035">
    <property type="component" value="Unassembled WGS sequence"/>
</dbReference>
<evidence type="ECO:0008006" key="3">
    <source>
        <dbReference type="Google" id="ProtNLM"/>
    </source>
</evidence>
<sequence length="512" mass="58300">MRALDIQPDPSPLQQICLSQSDPLQLVSPDSVDPDIRNRERINYRRALDQRCPRESWVHDCYLAASPYPIFMNEAHNTQLQKLHAALVLAITNILERWWTDSAANFPARMPLEPQEEDLLQWIENDAADFVKPIKECLGSWRSDFLVEEASPSTSIENFRICEINARFSFNGYLLLTYGQDAILHVGEHKSEFGRAADPERFINGLFGLFDIERPLYILKGEEHGHDVYMFSAYVKKVTGSPVIFVRPSELRLIPCSDAPFGKRLCRVVKKDSSDDTNHGNGNIRTIHPKTFMHDGELVEEVTQVGMELHQRELRALPLEMLKHISLRCFNDMRTIFLVHDKRMLGIVLQELESLVHKHGILTQEQAEILRKGIATTLLPGSPELDHYYHQCKATPGLKDDFLLKPVRSGKGAGILFGDELPTEAWLEKLERSRSPALVPGQTTYVVQRHVKQPRYDILFGEQDKKQQNYLIGTYHSINGHFLGIGIWRSGPGRICAVSRGGIWLVSVLSPK</sequence>
<name>C5FJI1_ARTOC</name>
<dbReference type="VEuPathDB" id="FungiDB:MCYG_03661"/>
<dbReference type="GeneID" id="9229479"/>
<reference evidence="2" key="1">
    <citation type="journal article" date="2012" name="MBio">
        <title>Comparative genome analysis of Trichophyton rubrum and related dermatophytes reveals candidate genes involved in infection.</title>
        <authorList>
            <person name="Martinez D.A."/>
            <person name="Oliver B.G."/>
            <person name="Graeser Y."/>
            <person name="Goldberg J.M."/>
            <person name="Li W."/>
            <person name="Martinez-Rossi N.M."/>
            <person name="Monod M."/>
            <person name="Shelest E."/>
            <person name="Barton R.C."/>
            <person name="Birch E."/>
            <person name="Brakhage A.A."/>
            <person name="Chen Z."/>
            <person name="Gurr S.J."/>
            <person name="Heiman D."/>
            <person name="Heitman J."/>
            <person name="Kosti I."/>
            <person name="Rossi A."/>
            <person name="Saif S."/>
            <person name="Samalova M."/>
            <person name="Saunders C.W."/>
            <person name="Shea T."/>
            <person name="Summerbell R.C."/>
            <person name="Xu J."/>
            <person name="Young S."/>
            <person name="Zeng Q."/>
            <person name="Birren B.W."/>
            <person name="Cuomo C.A."/>
            <person name="White T.C."/>
        </authorList>
    </citation>
    <scope>NUCLEOTIDE SEQUENCE [LARGE SCALE GENOMIC DNA]</scope>
    <source>
        <strain evidence="2">ATCC MYA-4605 / CBS 113480</strain>
    </source>
</reference>
<evidence type="ECO:0000313" key="2">
    <source>
        <dbReference type="Proteomes" id="UP000002035"/>
    </source>
</evidence>
<dbReference type="EMBL" id="DS995703">
    <property type="protein sequence ID" value="EEQ30842.1"/>
    <property type="molecule type" value="Genomic_DNA"/>
</dbReference>
<dbReference type="OMA" id="GFQICEI"/>